<name>A0A7R7VQA6_ASPCH</name>
<feature type="transmembrane region" description="Helical" evidence="2">
    <location>
        <begin position="241"/>
        <end position="266"/>
    </location>
</feature>
<dbReference type="PANTHER" id="PTHR33927">
    <property type="entry name" value="TRANSMEMBRANE PROTEIN"/>
    <property type="match status" value="1"/>
</dbReference>
<feature type="compositionally biased region" description="Basic and acidic residues" evidence="1">
    <location>
        <begin position="116"/>
        <end position="134"/>
    </location>
</feature>
<gene>
    <name evidence="3" type="ORF">ACHE_41281S</name>
</gene>
<feature type="transmembrane region" description="Helical" evidence="2">
    <location>
        <begin position="286"/>
        <end position="308"/>
    </location>
</feature>
<feature type="transmembrane region" description="Helical" evidence="2">
    <location>
        <begin position="357"/>
        <end position="375"/>
    </location>
</feature>
<dbReference type="GO" id="GO:0005886">
    <property type="term" value="C:plasma membrane"/>
    <property type="evidence" value="ECO:0007669"/>
    <property type="project" value="TreeGrafter"/>
</dbReference>
<proteinExistence type="predicted"/>
<accession>A0A7R7VQA6</accession>
<protein>
    <recommendedName>
        <fullName evidence="5">Integral membrane protein TmpA</fullName>
    </recommendedName>
</protein>
<dbReference type="AlphaFoldDB" id="A0A7R7VQA6"/>
<dbReference type="RefSeq" id="XP_043137239.1">
    <property type="nucleotide sequence ID" value="XM_043279573.1"/>
</dbReference>
<evidence type="ECO:0000313" key="4">
    <source>
        <dbReference type="Proteomes" id="UP000637239"/>
    </source>
</evidence>
<dbReference type="EMBL" id="AP024419">
    <property type="protein sequence ID" value="BCR88717.1"/>
    <property type="molecule type" value="Genomic_DNA"/>
</dbReference>
<reference evidence="3" key="2">
    <citation type="submission" date="2021-02" db="EMBL/GenBank/DDBJ databases">
        <title>Aspergillus chevalieri M1 genome sequence.</title>
        <authorList>
            <person name="Kadooka C."/>
            <person name="Mori K."/>
            <person name="Futagami T."/>
        </authorList>
    </citation>
    <scope>NUCLEOTIDE SEQUENCE</scope>
    <source>
        <strain evidence="3">M1</strain>
    </source>
</reference>
<keyword evidence="2" id="KW-1133">Transmembrane helix</keyword>
<feature type="transmembrane region" description="Helical" evidence="2">
    <location>
        <begin position="171"/>
        <end position="188"/>
    </location>
</feature>
<keyword evidence="2" id="KW-0812">Transmembrane</keyword>
<feature type="region of interest" description="Disordered" evidence="1">
    <location>
        <begin position="69"/>
        <end position="101"/>
    </location>
</feature>
<dbReference type="InterPro" id="IPR052979">
    <property type="entry name" value="Adenylate-forming_domain"/>
</dbReference>
<feature type="transmembrane region" description="Helical" evidence="2">
    <location>
        <begin position="320"/>
        <end position="337"/>
    </location>
</feature>
<feature type="region of interest" description="Disordered" evidence="1">
    <location>
        <begin position="116"/>
        <end position="146"/>
    </location>
</feature>
<dbReference type="Proteomes" id="UP000637239">
    <property type="component" value="Chromosome 4"/>
</dbReference>
<dbReference type="GO" id="GO:0075306">
    <property type="term" value="P:regulation of conidium formation"/>
    <property type="evidence" value="ECO:0007669"/>
    <property type="project" value="TreeGrafter"/>
</dbReference>
<keyword evidence="2" id="KW-0472">Membrane</keyword>
<sequence length="582" mass="64733">MPDPSHMQCRCTCLVVNESLILIIPFLVRISPGIRRLGTFTSLYQYFFISPGAPDSSLLVSCVDTPSHSPSSSNPAAMAPSGEHQISIPPPAKCASESSSPTDSVFIESEKAFLEDMSDPEKQQVSMDPEKTLEKTASSGLRDLEAQTEPEPKRRWYAPIRYTVLDIYRRLFSIVFLANLGVFIWVMVDNRTLMALINATAANVLACGLARQPLVVNTFFRVACSIPRSAPLRLRQIACKVYHYGGVHSGCGVASLVWYVGFVAVLTRTYTNPPGGQPVISSAPVILAYIILALLMAIIIVAYPGFRVKLHDYFELTHRFSGWVVVALFLCLLLVFADEASTAQGVSLGSFIIKIPGFWFLMIVIASIIHPWVFLRKVRVQPEYLSDHAVRLHFDYTKTAFGKGIQLSKHPLRDWHGFATFPDPEGNTFSSLVSKAGDWTADTIKEQPTHLWKRGVLIYGFAYSMRVFKKVLIVTTGSGIGPCLSFLGDENRPELRVVWQTRAPVKTYGEKVIDLVKQMDPDPVIIDTNERGRIDMVPLIRKLYKEFEPEAVCVISNGKVTKNTVYQLEATGIKAYGPIFDS</sequence>
<keyword evidence="4" id="KW-1185">Reference proteome</keyword>
<evidence type="ECO:0000313" key="3">
    <source>
        <dbReference type="EMBL" id="BCR88717.1"/>
    </source>
</evidence>
<organism evidence="3 4">
    <name type="scientific">Aspergillus chevalieri</name>
    <name type="common">Eurotium chevalieri</name>
    <dbReference type="NCBI Taxonomy" id="182096"/>
    <lineage>
        <taxon>Eukaryota</taxon>
        <taxon>Fungi</taxon>
        <taxon>Dikarya</taxon>
        <taxon>Ascomycota</taxon>
        <taxon>Pezizomycotina</taxon>
        <taxon>Eurotiomycetes</taxon>
        <taxon>Eurotiomycetidae</taxon>
        <taxon>Eurotiales</taxon>
        <taxon>Aspergillaceae</taxon>
        <taxon>Aspergillus</taxon>
        <taxon>Aspergillus subgen. Aspergillus</taxon>
    </lineage>
</organism>
<evidence type="ECO:0008006" key="5">
    <source>
        <dbReference type="Google" id="ProtNLM"/>
    </source>
</evidence>
<evidence type="ECO:0000256" key="1">
    <source>
        <dbReference type="SAM" id="MobiDB-lite"/>
    </source>
</evidence>
<evidence type="ECO:0000256" key="2">
    <source>
        <dbReference type="SAM" id="Phobius"/>
    </source>
</evidence>
<dbReference type="GeneID" id="66983075"/>
<dbReference type="KEGG" id="ache:ACHE_41281S"/>
<feature type="transmembrane region" description="Helical" evidence="2">
    <location>
        <begin position="194"/>
        <end position="220"/>
    </location>
</feature>
<reference evidence="3" key="1">
    <citation type="submission" date="2021-01" db="EMBL/GenBank/DDBJ databases">
        <authorList>
            <consortium name="Aspergillus chevalieri M1 genome sequencing consortium"/>
            <person name="Kazuki M."/>
            <person name="Futagami T."/>
        </authorList>
    </citation>
    <scope>NUCLEOTIDE SEQUENCE</scope>
    <source>
        <strain evidence="3">M1</strain>
    </source>
</reference>
<feature type="compositionally biased region" description="Low complexity" evidence="1">
    <location>
        <begin position="69"/>
        <end position="81"/>
    </location>
</feature>
<dbReference type="PANTHER" id="PTHR33927:SF3">
    <property type="entry name" value="INTEGRAL MEMBRANE PROTEIN TMPA"/>
    <property type="match status" value="1"/>
</dbReference>
<dbReference type="GO" id="GO:0048315">
    <property type="term" value="P:conidium formation"/>
    <property type="evidence" value="ECO:0007669"/>
    <property type="project" value="TreeGrafter"/>
</dbReference>
<dbReference type="GO" id="GO:0043935">
    <property type="term" value="P:sexual sporulation resulting in formation of a cellular spore"/>
    <property type="evidence" value="ECO:0007669"/>
    <property type="project" value="TreeGrafter"/>
</dbReference>